<dbReference type="Proteomes" id="UP000076447">
    <property type="component" value="Unassembled WGS sequence"/>
</dbReference>
<feature type="transmembrane region" description="Helical" evidence="1">
    <location>
        <begin position="176"/>
        <end position="198"/>
    </location>
</feature>
<feature type="transmembrane region" description="Helical" evidence="1">
    <location>
        <begin position="84"/>
        <end position="108"/>
    </location>
</feature>
<dbReference type="PANTHER" id="PTHR37305">
    <property type="entry name" value="INTEGRAL MEMBRANE PROTEIN-RELATED"/>
    <property type="match status" value="1"/>
</dbReference>
<proteinExistence type="predicted"/>
<dbReference type="EMBL" id="MAQA01000004">
    <property type="protein sequence ID" value="OCI32725.1"/>
    <property type="molecule type" value="Genomic_DNA"/>
</dbReference>
<evidence type="ECO:0000313" key="3">
    <source>
        <dbReference type="EMBL" id="OCI32725.1"/>
    </source>
</evidence>
<accession>A0A163SFI2</accession>
<dbReference type="PATRIC" id="fig|43678.3.peg.962"/>
<dbReference type="RefSeq" id="WP_056645794.1">
    <property type="nucleotide sequence ID" value="NZ_JBIVFZ010000002.1"/>
</dbReference>
<dbReference type="Proteomes" id="UP000093412">
    <property type="component" value="Unassembled WGS sequence"/>
</dbReference>
<feature type="transmembrane region" description="Helical" evidence="1">
    <location>
        <begin position="41"/>
        <end position="64"/>
    </location>
</feature>
<feature type="transmembrane region" description="Helical" evidence="1">
    <location>
        <begin position="129"/>
        <end position="156"/>
    </location>
</feature>
<dbReference type="AlphaFoldDB" id="A0A163SFI2"/>
<keyword evidence="1" id="KW-0472">Membrane</keyword>
<dbReference type="EMBL" id="LRIE01000053">
    <property type="protein sequence ID" value="KZM36366.1"/>
    <property type="molecule type" value="Genomic_DNA"/>
</dbReference>
<dbReference type="GO" id="GO:0005886">
    <property type="term" value="C:plasma membrane"/>
    <property type="evidence" value="ECO:0007669"/>
    <property type="project" value="UniProtKB-SubCell"/>
</dbReference>
<dbReference type="OrthoDB" id="3297477at2"/>
<protein>
    <submittedName>
        <fullName evidence="2">ABC-2 family transporter protein</fullName>
    </submittedName>
</protein>
<evidence type="ECO:0000313" key="2">
    <source>
        <dbReference type="EMBL" id="KZM36366.1"/>
    </source>
</evidence>
<name>A0A163SFI2_9CELL</name>
<gene>
    <name evidence="3" type="ORF">OERS_06560</name>
    <name evidence="2" type="ORF">OJAG_09190</name>
</gene>
<sequence>MTAATVSAARPTAQRASSARLTFGGVLKSEWIKLWTLRSTVWTLAITVVVMVGIALMFAAIINIPDVETSGADGASMSDFFPSATIVTIGYSVGQLAIAVLGVLAITGEYSTGMIRSTFSAVPRRLPAFFAKLAVLFVTSFVVTLLGVGLSALVTAPLLSNQGMALDLGSSDNVRILVGAALYVATISALSLGIGALLRSTAGAIFTVVGLLMVVPQILSIVAMATGNKVVENIYKFLPGVAGERLLATGGSIDPMTGASASGALEPWVGYGVLVGWTVLVLVVAAVLLKRRDA</sequence>
<feature type="transmembrane region" description="Helical" evidence="1">
    <location>
        <begin position="268"/>
        <end position="289"/>
    </location>
</feature>
<reference evidence="3 5" key="2">
    <citation type="submission" date="2016-06" db="EMBL/GenBank/DDBJ databases">
        <title>Genome sequence of Oerskovia enterophila DSM 43852.</title>
        <authorList>
            <person name="Poehlein A."/>
            <person name="Jag V."/>
            <person name="Bengelsdorf F.R."/>
            <person name="Daniel R."/>
            <person name="Duerre P."/>
        </authorList>
    </citation>
    <scope>NUCLEOTIDE SEQUENCE [LARGE SCALE GENOMIC DNA]</scope>
    <source>
        <strain evidence="3 5">DSM 43852</strain>
    </source>
</reference>
<reference evidence="2 4" key="1">
    <citation type="submission" date="2016-01" db="EMBL/GenBank/DDBJ databases">
        <title>Genome sequence of Oerskovia enterophila VJag, an agar and cellulose degrading bacterium.</title>
        <authorList>
            <person name="Poehlein A."/>
            <person name="Jag V."/>
            <person name="Bengelsdorf F."/>
            <person name="Duerre P."/>
            <person name="Daniel R."/>
        </authorList>
    </citation>
    <scope>NUCLEOTIDE SEQUENCE [LARGE SCALE GENOMIC DNA]</scope>
    <source>
        <strain evidence="2 4">VJag</strain>
    </source>
</reference>
<dbReference type="PANTHER" id="PTHR37305:SF1">
    <property type="entry name" value="MEMBRANE PROTEIN"/>
    <property type="match status" value="1"/>
</dbReference>
<dbReference type="STRING" id="43678.OJAG_09190"/>
<keyword evidence="1" id="KW-0812">Transmembrane</keyword>
<dbReference type="GO" id="GO:0140359">
    <property type="term" value="F:ABC-type transporter activity"/>
    <property type="evidence" value="ECO:0007669"/>
    <property type="project" value="InterPro"/>
</dbReference>
<keyword evidence="5" id="KW-1185">Reference proteome</keyword>
<evidence type="ECO:0000256" key="1">
    <source>
        <dbReference type="SAM" id="Phobius"/>
    </source>
</evidence>
<comment type="caution">
    <text evidence="2">The sequence shown here is derived from an EMBL/GenBank/DDBJ whole genome shotgun (WGS) entry which is preliminary data.</text>
</comment>
<evidence type="ECO:0000313" key="5">
    <source>
        <dbReference type="Proteomes" id="UP000093412"/>
    </source>
</evidence>
<feature type="transmembrane region" description="Helical" evidence="1">
    <location>
        <begin position="205"/>
        <end position="225"/>
    </location>
</feature>
<keyword evidence="1" id="KW-1133">Transmembrane helix</keyword>
<organism evidence="2 4">
    <name type="scientific">Oerskovia enterophila</name>
    <dbReference type="NCBI Taxonomy" id="43678"/>
    <lineage>
        <taxon>Bacteria</taxon>
        <taxon>Bacillati</taxon>
        <taxon>Actinomycetota</taxon>
        <taxon>Actinomycetes</taxon>
        <taxon>Micrococcales</taxon>
        <taxon>Cellulomonadaceae</taxon>
        <taxon>Oerskovia</taxon>
    </lineage>
</organism>
<evidence type="ECO:0000313" key="4">
    <source>
        <dbReference type="Proteomes" id="UP000076447"/>
    </source>
</evidence>